<comment type="caution">
    <text evidence="1">The sequence shown here is derived from an EMBL/GenBank/DDBJ whole genome shotgun (WGS) entry which is preliminary data.</text>
</comment>
<gene>
    <name evidence="1" type="ORF">H8S18_11735</name>
</gene>
<protein>
    <submittedName>
        <fullName evidence="1">Uncharacterized protein</fullName>
    </submittedName>
</protein>
<proteinExistence type="predicted"/>
<dbReference type="EMBL" id="JACOON010000006">
    <property type="protein sequence ID" value="MBC5649010.1"/>
    <property type="molecule type" value="Genomic_DNA"/>
</dbReference>
<sequence>MDDKNVQVLKCFEQHIEGVQILDYFMQMGEELTHQELVSDIRVDGLCGYEYLLPVMLLAPGDPVIERTMKRLFLRWFRQEVEEKGAEKTVDAIARLLDEEAAAFKARRDRLIQLDRQNRL</sequence>
<accession>A0ABR7EGV7</accession>
<organism evidence="1 2">
    <name type="scientific">Christensenella tenuis</name>
    <dbReference type="NCBI Taxonomy" id="2763033"/>
    <lineage>
        <taxon>Bacteria</taxon>
        <taxon>Bacillati</taxon>
        <taxon>Bacillota</taxon>
        <taxon>Clostridia</taxon>
        <taxon>Christensenellales</taxon>
        <taxon>Christensenellaceae</taxon>
        <taxon>Christensenella</taxon>
    </lineage>
</organism>
<keyword evidence="2" id="KW-1185">Reference proteome</keyword>
<evidence type="ECO:0000313" key="2">
    <source>
        <dbReference type="Proteomes" id="UP000606889"/>
    </source>
</evidence>
<evidence type="ECO:0000313" key="1">
    <source>
        <dbReference type="EMBL" id="MBC5649010.1"/>
    </source>
</evidence>
<dbReference type="Proteomes" id="UP000606889">
    <property type="component" value="Unassembled WGS sequence"/>
</dbReference>
<reference evidence="1 2" key="1">
    <citation type="submission" date="2020-08" db="EMBL/GenBank/DDBJ databases">
        <title>Genome public.</title>
        <authorList>
            <person name="Liu C."/>
            <person name="Sun Q."/>
        </authorList>
    </citation>
    <scope>NUCLEOTIDE SEQUENCE [LARGE SCALE GENOMIC DNA]</scope>
    <source>
        <strain evidence="1 2">NSJ-35</strain>
    </source>
</reference>
<dbReference type="RefSeq" id="WP_186858459.1">
    <property type="nucleotide sequence ID" value="NZ_JACOON010000006.1"/>
</dbReference>
<name>A0ABR7EGV7_9FIRM</name>